<comment type="caution">
    <text evidence="12">The sequence shown here is derived from an EMBL/GenBank/DDBJ whole genome shotgun (WGS) entry which is preliminary data.</text>
</comment>
<dbReference type="InterPro" id="IPR050351">
    <property type="entry name" value="BphY/WalK/GraS-like"/>
</dbReference>
<evidence type="ECO:0000256" key="4">
    <source>
        <dbReference type="ARBA" id="ARBA00022679"/>
    </source>
</evidence>
<keyword evidence="5" id="KW-0547">Nucleotide-binding</keyword>
<evidence type="ECO:0000256" key="5">
    <source>
        <dbReference type="ARBA" id="ARBA00022741"/>
    </source>
</evidence>
<dbReference type="EC" id="2.7.13.3" evidence="2"/>
<keyword evidence="3" id="KW-0597">Phosphoprotein</keyword>
<dbReference type="Pfam" id="PF02518">
    <property type="entry name" value="HATPase_c"/>
    <property type="match status" value="1"/>
</dbReference>
<keyword evidence="7" id="KW-0067">ATP-binding</keyword>
<dbReference type="PANTHER" id="PTHR42878:SF7">
    <property type="entry name" value="SENSOR HISTIDINE KINASE GLRK"/>
    <property type="match status" value="1"/>
</dbReference>
<dbReference type="CDD" id="cd00082">
    <property type="entry name" value="HisKA"/>
    <property type="match status" value="1"/>
</dbReference>
<keyword evidence="10" id="KW-0472">Membrane</keyword>
<keyword evidence="10" id="KW-1133">Transmembrane helix</keyword>
<feature type="transmembrane region" description="Helical" evidence="10">
    <location>
        <begin position="194"/>
        <end position="215"/>
    </location>
</feature>
<evidence type="ECO:0000256" key="6">
    <source>
        <dbReference type="ARBA" id="ARBA00022777"/>
    </source>
</evidence>
<keyword evidence="9" id="KW-0175">Coiled coil</keyword>
<evidence type="ECO:0000256" key="2">
    <source>
        <dbReference type="ARBA" id="ARBA00012438"/>
    </source>
</evidence>
<dbReference type="InterPro" id="IPR003594">
    <property type="entry name" value="HATPase_dom"/>
</dbReference>
<dbReference type="InterPro" id="IPR005467">
    <property type="entry name" value="His_kinase_dom"/>
</dbReference>
<accession>A0ABU5DUJ0</accession>
<keyword evidence="10" id="KW-0812">Transmembrane</keyword>
<feature type="coiled-coil region" evidence="9">
    <location>
        <begin position="228"/>
        <end position="259"/>
    </location>
</feature>
<dbReference type="InterPro" id="IPR004358">
    <property type="entry name" value="Sig_transdc_His_kin-like_C"/>
</dbReference>
<evidence type="ECO:0000256" key="3">
    <source>
        <dbReference type="ARBA" id="ARBA00022553"/>
    </source>
</evidence>
<feature type="transmembrane region" description="Helical" evidence="10">
    <location>
        <begin position="12"/>
        <end position="36"/>
    </location>
</feature>
<dbReference type="InterPro" id="IPR003661">
    <property type="entry name" value="HisK_dim/P_dom"/>
</dbReference>
<dbReference type="PRINTS" id="PR00344">
    <property type="entry name" value="BCTRLSENSOR"/>
</dbReference>
<evidence type="ECO:0000256" key="8">
    <source>
        <dbReference type="ARBA" id="ARBA00023012"/>
    </source>
</evidence>
<gene>
    <name evidence="12" type="ORF">SMD31_03450</name>
</gene>
<dbReference type="SUPFAM" id="SSF55874">
    <property type="entry name" value="ATPase domain of HSP90 chaperone/DNA topoisomerase II/histidine kinase"/>
    <property type="match status" value="1"/>
</dbReference>
<dbReference type="InterPro" id="IPR036097">
    <property type="entry name" value="HisK_dim/P_sf"/>
</dbReference>
<dbReference type="PROSITE" id="PS51257">
    <property type="entry name" value="PROKAR_LIPOPROTEIN"/>
    <property type="match status" value="1"/>
</dbReference>
<dbReference type="Pfam" id="PF00512">
    <property type="entry name" value="HisKA"/>
    <property type="match status" value="1"/>
</dbReference>
<dbReference type="SMART" id="SM00388">
    <property type="entry name" value="HisKA"/>
    <property type="match status" value="1"/>
</dbReference>
<keyword evidence="4" id="KW-0808">Transferase</keyword>
<dbReference type="EMBL" id="JAXCLX010000001">
    <property type="protein sequence ID" value="MDY0870957.1"/>
    <property type="molecule type" value="Genomic_DNA"/>
</dbReference>
<sequence length="491" mass="54603">MLPVLRNRKSLSPLSITLLVMLAGLIGCIVTSGILFEKRKQLVQSITESGSENFTWAFNQLRVEFYRLQALAEGVDDRRETLAGNDWEPALRKRYEIFVSRVNTVNAGTYRDKMATQQIFAETMTPLTDLVAQMDAILDGMQGFNLRAVDLYLSAGRSLAPQIDALTAKAVEVDSARLGDMRDRLVTQEKYEQINLAFQLVILVAFASLAFYGLFRLDRQKQHLVIVADELRQARSHVEKEAEAKRAALQRALTEEQRHSRLQRRFVSMASHEFRTPLAIIDSTAQRILRKLENMNHVELAERINRIRQTVARMGELIETMLEAGRSEEGKTEFNPVDIDIGGVIRQVVKRQRDITPDRQFTEEYVDLPRVHRGDPRLIEHILVNLLANAVKYSPKDSDVLIRVIGIGAGVKVMVTDHGVGIPANELHNIGETFFRASTSAGIPGTGVGLNLVKKFVALHDGSVAIDSRVGIGTTFTIDLPGAKGAGAAAA</sequence>
<name>A0ABU5DUJ0_9PROT</name>
<evidence type="ECO:0000256" key="7">
    <source>
        <dbReference type="ARBA" id="ARBA00022840"/>
    </source>
</evidence>
<protein>
    <recommendedName>
        <fullName evidence="2">histidine kinase</fullName>
        <ecNumber evidence="2">2.7.13.3</ecNumber>
    </recommendedName>
</protein>
<evidence type="ECO:0000259" key="11">
    <source>
        <dbReference type="PROSITE" id="PS50109"/>
    </source>
</evidence>
<organism evidence="12 13">
    <name type="scientific">Dongia rigui</name>
    <dbReference type="NCBI Taxonomy" id="940149"/>
    <lineage>
        <taxon>Bacteria</taxon>
        <taxon>Pseudomonadati</taxon>
        <taxon>Pseudomonadota</taxon>
        <taxon>Alphaproteobacteria</taxon>
        <taxon>Rhodospirillales</taxon>
        <taxon>Dongiaceae</taxon>
        <taxon>Dongia</taxon>
    </lineage>
</organism>
<dbReference type="Gene3D" id="1.10.287.130">
    <property type="match status" value="1"/>
</dbReference>
<dbReference type="SMART" id="SM00387">
    <property type="entry name" value="HATPase_c"/>
    <property type="match status" value="1"/>
</dbReference>
<dbReference type="Gene3D" id="3.30.565.10">
    <property type="entry name" value="Histidine kinase-like ATPase, C-terminal domain"/>
    <property type="match status" value="1"/>
</dbReference>
<dbReference type="GO" id="GO:0016301">
    <property type="term" value="F:kinase activity"/>
    <property type="evidence" value="ECO:0007669"/>
    <property type="project" value="UniProtKB-KW"/>
</dbReference>
<dbReference type="PANTHER" id="PTHR42878">
    <property type="entry name" value="TWO-COMPONENT HISTIDINE KINASE"/>
    <property type="match status" value="1"/>
</dbReference>
<dbReference type="Proteomes" id="UP001271769">
    <property type="component" value="Unassembled WGS sequence"/>
</dbReference>
<feature type="domain" description="Histidine kinase" evidence="11">
    <location>
        <begin position="269"/>
        <end position="484"/>
    </location>
</feature>
<evidence type="ECO:0000256" key="9">
    <source>
        <dbReference type="SAM" id="Coils"/>
    </source>
</evidence>
<proteinExistence type="predicted"/>
<evidence type="ECO:0000313" key="12">
    <source>
        <dbReference type="EMBL" id="MDY0870957.1"/>
    </source>
</evidence>
<evidence type="ECO:0000313" key="13">
    <source>
        <dbReference type="Proteomes" id="UP001271769"/>
    </source>
</evidence>
<evidence type="ECO:0000256" key="1">
    <source>
        <dbReference type="ARBA" id="ARBA00000085"/>
    </source>
</evidence>
<dbReference type="PROSITE" id="PS50109">
    <property type="entry name" value="HIS_KIN"/>
    <property type="match status" value="1"/>
</dbReference>
<comment type="catalytic activity">
    <reaction evidence="1">
        <text>ATP + protein L-histidine = ADP + protein N-phospho-L-histidine.</text>
        <dbReference type="EC" id="2.7.13.3"/>
    </reaction>
</comment>
<dbReference type="RefSeq" id="WP_320499328.1">
    <property type="nucleotide sequence ID" value="NZ_JAXCLX010000001.1"/>
</dbReference>
<keyword evidence="8" id="KW-0902">Two-component regulatory system</keyword>
<reference evidence="12 13" key="1">
    <citation type="journal article" date="2013" name="Antonie Van Leeuwenhoek">
        <title>Dongia rigui sp. nov., isolated from freshwater of a large wetland in Korea.</title>
        <authorList>
            <person name="Baik K.S."/>
            <person name="Hwang Y.M."/>
            <person name="Choi J.S."/>
            <person name="Kwon J."/>
            <person name="Seong C.N."/>
        </authorList>
    </citation>
    <scope>NUCLEOTIDE SEQUENCE [LARGE SCALE GENOMIC DNA]</scope>
    <source>
        <strain evidence="12 13">04SU4-P</strain>
    </source>
</reference>
<evidence type="ECO:0000256" key="10">
    <source>
        <dbReference type="SAM" id="Phobius"/>
    </source>
</evidence>
<keyword evidence="13" id="KW-1185">Reference proteome</keyword>
<dbReference type="InterPro" id="IPR036890">
    <property type="entry name" value="HATPase_C_sf"/>
</dbReference>
<dbReference type="SUPFAM" id="SSF47384">
    <property type="entry name" value="Homodimeric domain of signal transducing histidine kinase"/>
    <property type="match status" value="1"/>
</dbReference>
<keyword evidence="6 12" id="KW-0418">Kinase</keyword>